<keyword evidence="2" id="KW-1185">Reference proteome</keyword>
<gene>
    <name evidence="1" type="ORF">ElyMa_000895900</name>
</gene>
<accession>A0AAV4H639</accession>
<organism evidence="1 2">
    <name type="scientific">Elysia marginata</name>
    <dbReference type="NCBI Taxonomy" id="1093978"/>
    <lineage>
        <taxon>Eukaryota</taxon>
        <taxon>Metazoa</taxon>
        <taxon>Spiralia</taxon>
        <taxon>Lophotrochozoa</taxon>
        <taxon>Mollusca</taxon>
        <taxon>Gastropoda</taxon>
        <taxon>Heterobranchia</taxon>
        <taxon>Euthyneura</taxon>
        <taxon>Panpulmonata</taxon>
        <taxon>Sacoglossa</taxon>
        <taxon>Placobranchoidea</taxon>
        <taxon>Plakobranchidae</taxon>
        <taxon>Elysia</taxon>
    </lineage>
</organism>
<protein>
    <submittedName>
        <fullName evidence="1">Uncharacterized protein</fullName>
    </submittedName>
</protein>
<dbReference type="Proteomes" id="UP000762676">
    <property type="component" value="Unassembled WGS sequence"/>
</dbReference>
<proteinExistence type="predicted"/>
<dbReference type="AlphaFoldDB" id="A0AAV4H639"/>
<sequence length="120" mass="13813">MHPRSKHLIDFVICLWGDIRDLEVTKAIREAECWTDHHLVKSVLAIHIIPIHHKKKIIRPSFDISKLTNISCDKKFAEDLGDRLMSHGHMTEKVEPVQNPCEGVSDVHCWTETKGLKVMV</sequence>
<evidence type="ECO:0000313" key="1">
    <source>
        <dbReference type="EMBL" id="GFR93562.1"/>
    </source>
</evidence>
<reference evidence="1 2" key="1">
    <citation type="journal article" date="2021" name="Elife">
        <title>Chloroplast acquisition without the gene transfer in kleptoplastic sea slugs, Plakobranchus ocellatus.</title>
        <authorList>
            <person name="Maeda T."/>
            <person name="Takahashi S."/>
            <person name="Yoshida T."/>
            <person name="Shimamura S."/>
            <person name="Takaki Y."/>
            <person name="Nagai Y."/>
            <person name="Toyoda A."/>
            <person name="Suzuki Y."/>
            <person name="Arimoto A."/>
            <person name="Ishii H."/>
            <person name="Satoh N."/>
            <person name="Nishiyama T."/>
            <person name="Hasebe M."/>
            <person name="Maruyama T."/>
            <person name="Minagawa J."/>
            <person name="Obokata J."/>
            <person name="Shigenobu S."/>
        </authorList>
    </citation>
    <scope>NUCLEOTIDE SEQUENCE [LARGE SCALE GENOMIC DNA]</scope>
</reference>
<evidence type="ECO:0000313" key="2">
    <source>
        <dbReference type="Proteomes" id="UP000762676"/>
    </source>
</evidence>
<comment type="caution">
    <text evidence="1">The sequence shown here is derived from an EMBL/GenBank/DDBJ whole genome shotgun (WGS) entry which is preliminary data.</text>
</comment>
<name>A0AAV4H639_9GAST</name>
<dbReference type="EMBL" id="BMAT01001843">
    <property type="protein sequence ID" value="GFR93562.1"/>
    <property type="molecule type" value="Genomic_DNA"/>
</dbReference>